<dbReference type="EMBL" id="JANBUP010002278">
    <property type="protein sequence ID" value="KAJ2801063.1"/>
    <property type="molecule type" value="Genomic_DNA"/>
</dbReference>
<accession>A0ACC1L500</accession>
<feature type="non-terminal residue" evidence="1">
    <location>
        <position position="184"/>
    </location>
</feature>
<comment type="caution">
    <text evidence="1">The sequence shown here is derived from an EMBL/GenBank/DDBJ whole genome shotgun (WGS) entry which is preliminary data.</text>
</comment>
<reference evidence="1" key="1">
    <citation type="submission" date="2022-07" db="EMBL/GenBank/DDBJ databases">
        <title>Phylogenomic reconstructions and comparative analyses of Kickxellomycotina fungi.</title>
        <authorList>
            <person name="Reynolds N.K."/>
            <person name="Stajich J.E."/>
            <person name="Barry K."/>
            <person name="Grigoriev I.V."/>
            <person name="Crous P."/>
            <person name="Smith M.E."/>
        </authorList>
    </citation>
    <scope>NUCLEOTIDE SEQUENCE</scope>
    <source>
        <strain evidence="1">CBS 102833</strain>
    </source>
</reference>
<dbReference type="Proteomes" id="UP001140096">
    <property type="component" value="Unassembled WGS sequence"/>
</dbReference>
<keyword evidence="2" id="KW-1185">Reference proteome</keyword>
<name>A0ACC1L500_9FUNG</name>
<evidence type="ECO:0000313" key="2">
    <source>
        <dbReference type="Proteomes" id="UP001140096"/>
    </source>
</evidence>
<gene>
    <name evidence="1" type="ORF">H4S07_005027</name>
</gene>
<evidence type="ECO:0000313" key="1">
    <source>
        <dbReference type="EMBL" id="KAJ2801063.1"/>
    </source>
</evidence>
<protein>
    <submittedName>
        <fullName evidence="1">Uncharacterized protein</fullName>
    </submittedName>
</protein>
<organism evidence="1 2">
    <name type="scientific">Coemansia furcata</name>
    <dbReference type="NCBI Taxonomy" id="417177"/>
    <lineage>
        <taxon>Eukaryota</taxon>
        <taxon>Fungi</taxon>
        <taxon>Fungi incertae sedis</taxon>
        <taxon>Zoopagomycota</taxon>
        <taxon>Kickxellomycotina</taxon>
        <taxon>Kickxellomycetes</taxon>
        <taxon>Kickxellales</taxon>
        <taxon>Kickxellaceae</taxon>
        <taxon>Coemansia</taxon>
    </lineage>
</organism>
<sequence>MDTPDEAVWTQPSLSVDLDDGLEDNLDKDLVANLDEPDAVEPLAHMRLDEIKRDVGVFKSTWESLREQYPPGKSDFAPLSFTASKWAAIASTGAKGLNDDLETDEAYSQSAAMTAYGVELLRKALSGPQVNRRLTTQVLSLLSTLCAMLTDSQCRHRAKVTRAVGEMVESFKRARSTNEDPPAV</sequence>
<proteinExistence type="predicted"/>